<dbReference type="EMBL" id="BGZK01001647">
    <property type="protein sequence ID" value="GBP83894.1"/>
    <property type="molecule type" value="Genomic_DNA"/>
</dbReference>
<sequence>MPFQSHHTHSINLLQVNPGFAIVCGERLDPSSGDRQNDLHLRYLTFSFFEGGVSRPAPTGPPAHVRIVCEQMEDCKAEFPVVWEEMDGY</sequence>
<evidence type="ECO:0000313" key="1">
    <source>
        <dbReference type="EMBL" id="GBP83894.1"/>
    </source>
</evidence>
<accession>A0A4C1Z9W2</accession>
<dbReference type="Proteomes" id="UP000299102">
    <property type="component" value="Unassembled WGS sequence"/>
</dbReference>
<proteinExistence type="predicted"/>
<protein>
    <submittedName>
        <fullName evidence="1">Uncharacterized protein</fullName>
    </submittedName>
</protein>
<comment type="caution">
    <text evidence="1">The sequence shown here is derived from an EMBL/GenBank/DDBJ whole genome shotgun (WGS) entry which is preliminary data.</text>
</comment>
<dbReference type="AlphaFoldDB" id="A0A4C1Z9W2"/>
<keyword evidence="2" id="KW-1185">Reference proteome</keyword>
<reference evidence="1 2" key="1">
    <citation type="journal article" date="2019" name="Commun. Biol.">
        <title>The bagworm genome reveals a unique fibroin gene that provides high tensile strength.</title>
        <authorList>
            <person name="Kono N."/>
            <person name="Nakamura H."/>
            <person name="Ohtoshi R."/>
            <person name="Tomita M."/>
            <person name="Numata K."/>
            <person name="Arakawa K."/>
        </authorList>
    </citation>
    <scope>NUCLEOTIDE SEQUENCE [LARGE SCALE GENOMIC DNA]</scope>
</reference>
<organism evidence="1 2">
    <name type="scientific">Eumeta variegata</name>
    <name type="common">Bagworm moth</name>
    <name type="synonym">Eumeta japonica</name>
    <dbReference type="NCBI Taxonomy" id="151549"/>
    <lineage>
        <taxon>Eukaryota</taxon>
        <taxon>Metazoa</taxon>
        <taxon>Ecdysozoa</taxon>
        <taxon>Arthropoda</taxon>
        <taxon>Hexapoda</taxon>
        <taxon>Insecta</taxon>
        <taxon>Pterygota</taxon>
        <taxon>Neoptera</taxon>
        <taxon>Endopterygota</taxon>
        <taxon>Lepidoptera</taxon>
        <taxon>Glossata</taxon>
        <taxon>Ditrysia</taxon>
        <taxon>Tineoidea</taxon>
        <taxon>Psychidae</taxon>
        <taxon>Oiketicinae</taxon>
        <taxon>Eumeta</taxon>
    </lineage>
</organism>
<gene>
    <name evidence="1" type="ORF">EVAR_36542_1</name>
</gene>
<name>A0A4C1Z9W2_EUMVA</name>
<evidence type="ECO:0000313" key="2">
    <source>
        <dbReference type="Proteomes" id="UP000299102"/>
    </source>
</evidence>